<keyword evidence="4" id="KW-1185">Reference proteome</keyword>
<protein>
    <submittedName>
        <fullName evidence="3">BQ2448_137 protein</fullName>
    </submittedName>
</protein>
<feature type="region of interest" description="Disordered" evidence="1">
    <location>
        <begin position="234"/>
        <end position="257"/>
    </location>
</feature>
<accession>A0A238FAA2</accession>
<evidence type="ECO:0000256" key="1">
    <source>
        <dbReference type="SAM" id="MobiDB-lite"/>
    </source>
</evidence>
<name>A0A238FAA2_9BASI</name>
<feature type="domain" description="SET" evidence="2">
    <location>
        <begin position="25"/>
        <end position="284"/>
    </location>
</feature>
<evidence type="ECO:0000313" key="3">
    <source>
        <dbReference type="EMBL" id="SCV68016.1"/>
    </source>
</evidence>
<dbReference type="PROSITE" id="PS50280">
    <property type="entry name" value="SET"/>
    <property type="match status" value="1"/>
</dbReference>
<proteinExistence type="predicted"/>
<dbReference type="InterPro" id="IPR001214">
    <property type="entry name" value="SET_dom"/>
</dbReference>
<dbReference type="PANTHER" id="PTHR13271:SF34">
    <property type="entry name" value="N-LYSINE METHYLTRANSFERASE SETD6"/>
    <property type="match status" value="1"/>
</dbReference>
<dbReference type="AlphaFoldDB" id="A0A238FAA2"/>
<dbReference type="EMBL" id="FMSP01000003">
    <property type="protein sequence ID" value="SCV68016.1"/>
    <property type="molecule type" value="Genomic_DNA"/>
</dbReference>
<dbReference type="GO" id="GO:0005634">
    <property type="term" value="C:nucleus"/>
    <property type="evidence" value="ECO:0007669"/>
    <property type="project" value="TreeGrafter"/>
</dbReference>
<evidence type="ECO:0000259" key="2">
    <source>
        <dbReference type="PROSITE" id="PS50280"/>
    </source>
</evidence>
<evidence type="ECO:0000313" key="4">
    <source>
        <dbReference type="Proteomes" id="UP000198372"/>
    </source>
</evidence>
<dbReference type="OrthoDB" id="441812at2759"/>
<dbReference type="InterPro" id="IPR046341">
    <property type="entry name" value="SET_dom_sf"/>
</dbReference>
<dbReference type="Proteomes" id="UP000198372">
    <property type="component" value="Unassembled WGS sequence"/>
</dbReference>
<dbReference type="InterPro" id="IPR050600">
    <property type="entry name" value="SETD3_SETD6_MTase"/>
</dbReference>
<gene>
    <name evidence="3" type="ORF">BQ2448_137</name>
</gene>
<dbReference type="Gene3D" id="3.90.1410.10">
    <property type="entry name" value="set domain protein methyltransferase, domain 1"/>
    <property type="match status" value="1"/>
</dbReference>
<reference evidence="4" key="1">
    <citation type="submission" date="2016-09" db="EMBL/GenBank/DDBJ databases">
        <authorList>
            <person name="Jeantristanb JTB J.-T."/>
            <person name="Ricardo R."/>
        </authorList>
    </citation>
    <scope>NUCLEOTIDE SEQUENCE [LARGE SCALE GENOMIC DNA]</scope>
</reference>
<dbReference type="CDD" id="cd10527">
    <property type="entry name" value="SET_LSMT"/>
    <property type="match status" value="1"/>
</dbReference>
<sequence>MSTATPFEFLSVLRAWLHPNLVIRPAVLLGDTHVIEDEDTIQAAGVSVQSRGTINIGDTVARIPKRCVLSHRNSHLSIPKWDSSFELSPTLRLVLIVLYEIERGPQSKWYGYLESLPLETVPVGVLWTGEAKRWARGSEVERVVNGLGLDQASLEMWWISLPSELLDSIGNPSREIFFRTYSLVSSRAFMVDAYHTVALVPLFDLFNHSDTPHVHAEAEHWVCSTCGSFEECPHDDEMDTESEDKPRLSSSPTSDAVVADETETYELVSLLPIEPNEEIFNTYGDFGNAQLVAMYGFLIDGNQFDRIHFDLVSEIRLGEEQREELEDLRSIWLDMGPRAHDHHEHDLITPLVNSDLTPQQLRSHNDYYIDAEARLSTPLWLAILVASEIPLPRSTRKKKEDFLQCFFKALSNLETGAALPPLEERDLFLFKIQTGMIVLRKLELQHRPELTSRDLLELAEAQDLEEMDRLAMRSLATERDLLETLVAKISDAP</sequence>
<dbReference type="PANTHER" id="PTHR13271">
    <property type="entry name" value="UNCHARACTERIZED PUTATIVE METHYLTRANSFERASE"/>
    <property type="match status" value="1"/>
</dbReference>
<dbReference type="SUPFAM" id="SSF82199">
    <property type="entry name" value="SET domain"/>
    <property type="match status" value="1"/>
</dbReference>
<dbReference type="STRING" id="269621.A0A238FAA2"/>
<organism evidence="3 4">
    <name type="scientific">Microbotryum intermedium</name>
    <dbReference type="NCBI Taxonomy" id="269621"/>
    <lineage>
        <taxon>Eukaryota</taxon>
        <taxon>Fungi</taxon>
        <taxon>Dikarya</taxon>
        <taxon>Basidiomycota</taxon>
        <taxon>Pucciniomycotina</taxon>
        <taxon>Microbotryomycetes</taxon>
        <taxon>Microbotryales</taxon>
        <taxon>Microbotryaceae</taxon>
        <taxon>Microbotryum</taxon>
    </lineage>
</organism>
<dbReference type="GO" id="GO:0016279">
    <property type="term" value="F:protein-lysine N-methyltransferase activity"/>
    <property type="evidence" value="ECO:0007669"/>
    <property type="project" value="TreeGrafter"/>
</dbReference>